<keyword evidence="3" id="KW-1185">Reference proteome</keyword>
<evidence type="ECO:0000313" key="2">
    <source>
        <dbReference type="EMBL" id="CAG9826269.1"/>
    </source>
</evidence>
<dbReference type="Gene3D" id="1.10.287.1490">
    <property type="match status" value="1"/>
</dbReference>
<organism evidence="2 3">
    <name type="scientific">Diabrotica balteata</name>
    <name type="common">Banded cucumber beetle</name>
    <dbReference type="NCBI Taxonomy" id="107213"/>
    <lineage>
        <taxon>Eukaryota</taxon>
        <taxon>Metazoa</taxon>
        <taxon>Ecdysozoa</taxon>
        <taxon>Arthropoda</taxon>
        <taxon>Hexapoda</taxon>
        <taxon>Insecta</taxon>
        <taxon>Pterygota</taxon>
        <taxon>Neoptera</taxon>
        <taxon>Endopterygota</taxon>
        <taxon>Coleoptera</taxon>
        <taxon>Polyphaga</taxon>
        <taxon>Cucujiformia</taxon>
        <taxon>Chrysomeloidea</taxon>
        <taxon>Chrysomelidae</taxon>
        <taxon>Galerucinae</taxon>
        <taxon>Diabroticina</taxon>
        <taxon>Diabroticites</taxon>
        <taxon>Diabrotica</taxon>
    </lineage>
</organism>
<dbReference type="InterPro" id="IPR035901">
    <property type="entry name" value="GIY-YIG_endonuc_sf"/>
</dbReference>
<protein>
    <recommendedName>
        <fullName evidence="4">GIY-YIG domain-containing protein</fullName>
    </recommendedName>
</protein>
<evidence type="ECO:0000313" key="3">
    <source>
        <dbReference type="Proteomes" id="UP001153709"/>
    </source>
</evidence>
<evidence type="ECO:0008006" key="4">
    <source>
        <dbReference type="Google" id="ProtNLM"/>
    </source>
</evidence>
<dbReference type="Gene3D" id="3.40.1440.10">
    <property type="entry name" value="GIY-YIG endonuclease"/>
    <property type="match status" value="1"/>
</dbReference>
<dbReference type="EMBL" id="OU898276">
    <property type="protein sequence ID" value="CAG9826269.1"/>
    <property type="molecule type" value="Genomic_DNA"/>
</dbReference>
<gene>
    <name evidence="2" type="ORF">DIABBA_LOCUS400</name>
</gene>
<dbReference type="AlphaFoldDB" id="A0A9N9SNN8"/>
<dbReference type="Proteomes" id="UP001153709">
    <property type="component" value="Chromosome 1"/>
</dbReference>
<accession>A0A9N9SNN8</accession>
<name>A0A9N9SNN8_DIABA</name>
<feature type="region of interest" description="Disordered" evidence="1">
    <location>
        <begin position="1"/>
        <end position="43"/>
    </location>
</feature>
<evidence type="ECO:0000256" key="1">
    <source>
        <dbReference type="SAM" id="MobiDB-lite"/>
    </source>
</evidence>
<sequence>MTSHHDHQALHDRLEATRRELEDERDGAERLKREANSRFEQDRTNINKLKEELSKYKTRLEEAKARTEEEINKLEQRIEEVKTERDNCQSEAENLKIQLQLCENKSEGVSNQLHETLRKLKEANVVLPLSRHYKARNLYGIHAAANVFKVTSDFHKHQRTINSGYNEQTINKILNQKLHKKALKLVFAPPEKKPSSFCSITYTGKISIKIDKHIKKKGITPAIRTNNNLGTYIKNKNQNKKYLHSGVYKLKCGDSPKTYIGQTGRTFNKCIAEHKRAFNNRKTDYTYALHLQDHNHSFHDEFQILHIQNKSYLY</sequence>
<dbReference type="OrthoDB" id="6775413at2759"/>
<proteinExistence type="predicted"/>
<reference evidence="2" key="1">
    <citation type="submission" date="2022-01" db="EMBL/GenBank/DDBJ databases">
        <authorList>
            <person name="King R."/>
        </authorList>
    </citation>
    <scope>NUCLEOTIDE SEQUENCE</scope>
</reference>